<sequence length="198" mass="22940">MNNSHFQIEYNIFVLIKMYCDSNRLYYSLTFLYIALGYACLVCFISTCNMNYKARATISTSGVYIKRLRLLNAPWKYVNHQHLFFNLRTDLTHLFGWNVEHLVISLTAVYETTDSLEQIILWNRIILRREDANLDLQAEPSEYSLMGHGKEGLIRGPKNVTLYLSCNIIPSVGNVPTIIAQDSHSFEFPDIYARIDNV</sequence>
<comment type="similarity">
    <text evidence="2 10">Belongs to the SPCS3 family.</text>
</comment>
<keyword evidence="7 10" id="KW-0472">Membrane</keyword>
<comment type="subcellular location">
    <subcellularLocation>
        <location evidence="1">Endoplasmic reticulum membrane</location>
        <topology evidence="1">Single-pass type II membrane protein</topology>
    </subcellularLocation>
</comment>
<gene>
    <name evidence="12" type="ORF">WA026_009682</name>
</gene>
<reference evidence="12 13" key="1">
    <citation type="submission" date="2023-03" db="EMBL/GenBank/DDBJ databases">
        <title>Genome insight into feeding habits of ladybird beetles.</title>
        <authorList>
            <person name="Li H.-S."/>
            <person name="Huang Y.-H."/>
            <person name="Pang H."/>
        </authorList>
    </citation>
    <scope>NUCLEOTIDE SEQUENCE [LARGE SCALE GENOMIC DNA]</scope>
    <source>
        <strain evidence="12">SYSU_2023b</strain>
        <tissue evidence="12">Whole body</tissue>
    </source>
</reference>
<keyword evidence="4 10" id="KW-0256">Endoplasmic reticulum</keyword>
<accession>A0AAW1U4M1</accession>
<keyword evidence="13" id="KW-1185">Reference proteome</keyword>
<comment type="caution">
    <text evidence="12">The sequence shown here is derived from an EMBL/GenBank/DDBJ whole genome shotgun (WGS) entry which is preliminary data.</text>
</comment>
<dbReference type="Proteomes" id="UP001431783">
    <property type="component" value="Unassembled WGS sequence"/>
</dbReference>
<dbReference type="GO" id="GO:0005787">
    <property type="term" value="C:signal peptidase complex"/>
    <property type="evidence" value="ECO:0007669"/>
    <property type="project" value="UniProtKB-UniRule"/>
</dbReference>
<dbReference type="GO" id="GO:0045047">
    <property type="term" value="P:protein targeting to ER"/>
    <property type="evidence" value="ECO:0007669"/>
    <property type="project" value="TreeGrafter"/>
</dbReference>
<evidence type="ECO:0000256" key="6">
    <source>
        <dbReference type="ARBA" id="ARBA00022989"/>
    </source>
</evidence>
<evidence type="ECO:0000256" key="8">
    <source>
        <dbReference type="ARBA" id="ARBA00029556"/>
    </source>
</evidence>
<dbReference type="PANTHER" id="PTHR12804:SF0">
    <property type="entry name" value="SIGNAL PEPTIDASE COMPLEX SUBUNIT 3"/>
    <property type="match status" value="1"/>
</dbReference>
<evidence type="ECO:0000256" key="5">
    <source>
        <dbReference type="ARBA" id="ARBA00022968"/>
    </source>
</evidence>
<feature type="transmembrane region" description="Helical" evidence="11">
    <location>
        <begin position="25"/>
        <end position="45"/>
    </location>
</feature>
<evidence type="ECO:0000313" key="13">
    <source>
        <dbReference type="Proteomes" id="UP001431783"/>
    </source>
</evidence>
<evidence type="ECO:0000256" key="3">
    <source>
        <dbReference type="ARBA" id="ARBA00022692"/>
    </source>
</evidence>
<dbReference type="GO" id="GO:0006465">
    <property type="term" value="P:signal peptide processing"/>
    <property type="evidence" value="ECO:0007669"/>
    <property type="project" value="UniProtKB-UniRule"/>
</dbReference>
<keyword evidence="6 11" id="KW-1133">Transmembrane helix</keyword>
<evidence type="ECO:0000256" key="9">
    <source>
        <dbReference type="ARBA" id="ARBA00046080"/>
    </source>
</evidence>
<dbReference type="PIRSF" id="PIRSF016089">
    <property type="entry name" value="SPC22"/>
    <property type="match status" value="1"/>
</dbReference>
<evidence type="ECO:0000256" key="10">
    <source>
        <dbReference type="PIRNR" id="PIRNR016089"/>
    </source>
</evidence>
<organism evidence="12 13">
    <name type="scientific">Henosepilachna vigintioctopunctata</name>
    <dbReference type="NCBI Taxonomy" id="420089"/>
    <lineage>
        <taxon>Eukaryota</taxon>
        <taxon>Metazoa</taxon>
        <taxon>Ecdysozoa</taxon>
        <taxon>Arthropoda</taxon>
        <taxon>Hexapoda</taxon>
        <taxon>Insecta</taxon>
        <taxon>Pterygota</taxon>
        <taxon>Neoptera</taxon>
        <taxon>Endopterygota</taxon>
        <taxon>Coleoptera</taxon>
        <taxon>Polyphaga</taxon>
        <taxon>Cucujiformia</taxon>
        <taxon>Coccinelloidea</taxon>
        <taxon>Coccinellidae</taxon>
        <taxon>Epilachninae</taxon>
        <taxon>Epilachnini</taxon>
        <taxon>Henosepilachna</taxon>
    </lineage>
</organism>
<name>A0AAW1U4M1_9CUCU</name>
<dbReference type="PANTHER" id="PTHR12804">
    <property type="entry name" value="MICROSOMAL SIGNAL PEPTIDASE 23 KD SUBUNIT SPC22/23"/>
    <property type="match status" value="1"/>
</dbReference>
<dbReference type="EMBL" id="JARQZJ010000034">
    <property type="protein sequence ID" value="KAK9875895.1"/>
    <property type="molecule type" value="Genomic_DNA"/>
</dbReference>
<protein>
    <recommendedName>
        <fullName evidence="8 10">Signal peptidase complex subunit 3</fullName>
    </recommendedName>
</protein>
<comment type="function">
    <text evidence="9">Essential component of the signal peptidase complex (SPC) which catalyzes the cleavage of N-terminal signal sequences from nascent proteins as they are translocated into the lumen of the endoplasmic reticulum. Essential for the SPC catalytic activity, possibly by stabilizing and positioning the active center of the complex close to the lumenal surface.</text>
</comment>
<evidence type="ECO:0000256" key="1">
    <source>
        <dbReference type="ARBA" id="ARBA00004648"/>
    </source>
</evidence>
<proteinExistence type="inferred from homology"/>
<dbReference type="Pfam" id="PF04573">
    <property type="entry name" value="SPC22"/>
    <property type="match status" value="1"/>
</dbReference>
<evidence type="ECO:0000256" key="2">
    <source>
        <dbReference type="ARBA" id="ARBA00009289"/>
    </source>
</evidence>
<evidence type="ECO:0000256" key="4">
    <source>
        <dbReference type="ARBA" id="ARBA00022824"/>
    </source>
</evidence>
<evidence type="ECO:0000256" key="7">
    <source>
        <dbReference type="ARBA" id="ARBA00023136"/>
    </source>
</evidence>
<dbReference type="AlphaFoldDB" id="A0AAW1U4M1"/>
<evidence type="ECO:0000313" key="12">
    <source>
        <dbReference type="EMBL" id="KAK9875895.1"/>
    </source>
</evidence>
<keyword evidence="5" id="KW-0735">Signal-anchor</keyword>
<dbReference type="InterPro" id="IPR007653">
    <property type="entry name" value="SPC3"/>
</dbReference>
<keyword evidence="3 11" id="KW-0812">Transmembrane</keyword>
<evidence type="ECO:0000256" key="11">
    <source>
        <dbReference type="SAM" id="Phobius"/>
    </source>
</evidence>